<reference evidence="2 3" key="1">
    <citation type="journal article" date="2015" name="Nature">
        <title>rRNA introns, odd ribosomes, and small enigmatic genomes across a large radiation of phyla.</title>
        <authorList>
            <person name="Brown C.T."/>
            <person name="Hug L.A."/>
            <person name="Thomas B.C."/>
            <person name="Sharon I."/>
            <person name="Castelle C.J."/>
            <person name="Singh A."/>
            <person name="Wilkins M.J."/>
            <person name="Williams K.H."/>
            <person name="Banfield J.F."/>
        </authorList>
    </citation>
    <scope>NUCLEOTIDE SEQUENCE [LARGE SCALE GENOMIC DNA]</scope>
</reference>
<keyword evidence="1" id="KW-0812">Transmembrane</keyword>
<evidence type="ECO:0000256" key="1">
    <source>
        <dbReference type="SAM" id="Phobius"/>
    </source>
</evidence>
<dbReference type="AlphaFoldDB" id="A0A0G1NDK7"/>
<accession>A0A0G1NDK7</accession>
<protein>
    <submittedName>
        <fullName evidence="2">Uncharacterized protein</fullName>
    </submittedName>
</protein>
<proteinExistence type="predicted"/>
<keyword evidence="1" id="KW-0472">Membrane</keyword>
<name>A0A0G1NDK7_9BACT</name>
<keyword evidence="1" id="KW-1133">Transmembrane helix</keyword>
<sequence>MEKTDRVLSCSKREFKCYNEFMKRKILYAFIISFVPVLLFSGAGKVLAIPAPRGIALNPTNKTCANYWAGDEFTSYHLPRGWESYYPEHLYYNTDISDNSSKNYVGGLESNRHLQEYISFKTKAGSCIIKQRDDNVSGDFSDCCAQLGYSFVQNVNYTTGDILVIVGTVALLAIVLVLGRVLFKKYRN</sequence>
<evidence type="ECO:0000313" key="3">
    <source>
        <dbReference type="Proteomes" id="UP000034595"/>
    </source>
</evidence>
<organism evidence="2 3">
    <name type="scientific">Candidatus Azambacteria bacterium GW2011_GWA1_44_9</name>
    <dbReference type="NCBI Taxonomy" id="1618610"/>
    <lineage>
        <taxon>Bacteria</taxon>
        <taxon>Candidatus Azamiibacteriota</taxon>
    </lineage>
</organism>
<gene>
    <name evidence="2" type="ORF">UW78_C0001G0067</name>
</gene>
<evidence type="ECO:0000313" key="2">
    <source>
        <dbReference type="EMBL" id="KKT82284.1"/>
    </source>
</evidence>
<dbReference type="EMBL" id="LCJQ01000001">
    <property type="protein sequence ID" value="KKT82284.1"/>
    <property type="molecule type" value="Genomic_DNA"/>
</dbReference>
<feature type="transmembrane region" description="Helical" evidence="1">
    <location>
        <begin position="162"/>
        <end position="183"/>
    </location>
</feature>
<comment type="caution">
    <text evidence="2">The sequence shown here is derived from an EMBL/GenBank/DDBJ whole genome shotgun (WGS) entry which is preliminary data.</text>
</comment>
<dbReference type="Proteomes" id="UP000034595">
    <property type="component" value="Unassembled WGS sequence"/>
</dbReference>